<evidence type="ECO:0000313" key="2">
    <source>
        <dbReference type="EMBL" id="NEU72635.1"/>
    </source>
</evidence>
<gene>
    <name evidence="2" type="ORF">PI95_008650</name>
</gene>
<dbReference type="RefSeq" id="WP_039747608.1">
    <property type="nucleotide sequence ID" value="NZ_JTCM02000012.1"/>
</dbReference>
<keyword evidence="3" id="KW-1185">Reference proteome</keyword>
<evidence type="ECO:0000259" key="1">
    <source>
        <dbReference type="PROSITE" id="PS50046"/>
    </source>
</evidence>
<sequence length="179" mass="20505">MEIDSHFRFDPSSNRHHDRGLQKVLDRLSQTIERDALVRQTTNQLRELLQVDRVVLYYFYGKWSGQVTFESLSDRELSILGSTGPDDCFNNEYADMYLAGRVRAIADIELEPIQPCHRDFLRNLQVRANLVVPVLIPRGLWGLLIAHHCQAPRSWLASDIELMQQKAQNIATASCILGS</sequence>
<dbReference type="SMART" id="SM00065">
    <property type="entry name" value="GAF"/>
    <property type="match status" value="1"/>
</dbReference>
<protein>
    <submittedName>
        <fullName evidence="2">GAF domain-containing protein</fullName>
    </submittedName>
</protein>
<dbReference type="InterPro" id="IPR029016">
    <property type="entry name" value="GAF-like_dom_sf"/>
</dbReference>
<dbReference type="Proteomes" id="UP000031549">
    <property type="component" value="Unassembled WGS sequence"/>
</dbReference>
<proteinExistence type="predicted"/>
<feature type="domain" description="Phytochrome chromophore attachment site" evidence="1">
    <location>
        <begin position="33"/>
        <end position="169"/>
    </location>
</feature>
<evidence type="ECO:0000313" key="3">
    <source>
        <dbReference type="Proteomes" id="UP000031549"/>
    </source>
</evidence>
<dbReference type="SUPFAM" id="SSF55781">
    <property type="entry name" value="GAF domain-like"/>
    <property type="match status" value="1"/>
</dbReference>
<accession>A0A846H5T9</accession>
<dbReference type="InterPro" id="IPR003018">
    <property type="entry name" value="GAF"/>
</dbReference>
<dbReference type="EMBL" id="JTCM02000012">
    <property type="protein sequence ID" value="NEU72635.1"/>
    <property type="molecule type" value="Genomic_DNA"/>
</dbReference>
<dbReference type="InterPro" id="IPR016132">
    <property type="entry name" value="Phyto_chromo_attachment"/>
</dbReference>
<dbReference type="Pfam" id="PF01590">
    <property type="entry name" value="GAF"/>
    <property type="match status" value="1"/>
</dbReference>
<comment type="caution">
    <text evidence="2">The sequence shown here is derived from an EMBL/GenBank/DDBJ whole genome shotgun (WGS) entry which is preliminary data.</text>
</comment>
<reference evidence="2 3" key="1">
    <citation type="journal article" date="2015" name="Genome Announc.">
        <title>Draft Genome Sequence of Cyanobacterium Hassallia byssoidea Strain VB512170, Isolated from Monuments in India.</title>
        <authorList>
            <person name="Singh D."/>
            <person name="Chandrababunaidu M.M."/>
            <person name="Panda A."/>
            <person name="Sen D."/>
            <person name="Bhattacharyya S."/>
            <person name="Adhikary S.P."/>
            <person name="Tripathy S."/>
        </authorList>
    </citation>
    <scope>NUCLEOTIDE SEQUENCE [LARGE SCALE GENOMIC DNA]</scope>
    <source>
        <strain evidence="2 3">VB512170</strain>
    </source>
</reference>
<dbReference type="AlphaFoldDB" id="A0A846H5T9"/>
<organism evidence="2 3">
    <name type="scientific">Hassallia byssoidea VB512170</name>
    <dbReference type="NCBI Taxonomy" id="1304833"/>
    <lineage>
        <taxon>Bacteria</taxon>
        <taxon>Bacillati</taxon>
        <taxon>Cyanobacteriota</taxon>
        <taxon>Cyanophyceae</taxon>
        <taxon>Nostocales</taxon>
        <taxon>Tolypothrichaceae</taxon>
        <taxon>Hassallia</taxon>
    </lineage>
</organism>
<dbReference type="Gene3D" id="3.30.450.40">
    <property type="match status" value="1"/>
</dbReference>
<name>A0A846H5T9_9CYAN</name>
<dbReference type="PROSITE" id="PS50046">
    <property type="entry name" value="PHYTOCHROME_2"/>
    <property type="match status" value="1"/>
</dbReference>